<proteinExistence type="predicted"/>
<organism evidence="1">
    <name type="scientific">Rhizophora mucronata</name>
    <name type="common">Asiatic mangrove</name>
    <dbReference type="NCBI Taxonomy" id="61149"/>
    <lineage>
        <taxon>Eukaryota</taxon>
        <taxon>Viridiplantae</taxon>
        <taxon>Streptophyta</taxon>
        <taxon>Embryophyta</taxon>
        <taxon>Tracheophyta</taxon>
        <taxon>Spermatophyta</taxon>
        <taxon>Magnoliopsida</taxon>
        <taxon>eudicotyledons</taxon>
        <taxon>Gunneridae</taxon>
        <taxon>Pentapetalae</taxon>
        <taxon>rosids</taxon>
        <taxon>fabids</taxon>
        <taxon>Malpighiales</taxon>
        <taxon>Rhizophoraceae</taxon>
        <taxon>Rhizophora</taxon>
    </lineage>
</organism>
<accession>A0A2P2R083</accession>
<dbReference type="AlphaFoldDB" id="A0A2P2R083"/>
<evidence type="ECO:0000313" key="1">
    <source>
        <dbReference type="EMBL" id="MBX72630.1"/>
    </source>
</evidence>
<name>A0A2P2R083_RHIMU</name>
<protein>
    <submittedName>
        <fullName evidence="1">Uncharacterized protein</fullName>
    </submittedName>
</protein>
<dbReference type="EMBL" id="GGEC01092146">
    <property type="protein sequence ID" value="MBX72630.1"/>
    <property type="molecule type" value="Transcribed_RNA"/>
</dbReference>
<reference evidence="1" key="1">
    <citation type="submission" date="2018-02" db="EMBL/GenBank/DDBJ databases">
        <title>Rhizophora mucronata_Transcriptome.</title>
        <authorList>
            <person name="Meera S.P."/>
            <person name="Sreeshan A."/>
            <person name="Augustine A."/>
        </authorList>
    </citation>
    <scope>NUCLEOTIDE SEQUENCE</scope>
    <source>
        <tissue evidence="1">Leaf</tissue>
    </source>
</reference>
<sequence>MCSYQQTTERIYFNKIRFNKTPLELKLTSISEVQPTKESKDANCFVMI</sequence>